<feature type="transmembrane region" description="Helical" evidence="1">
    <location>
        <begin position="234"/>
        <end position="256"/>
    </location>
</feature>
<feature type="transmembrane region" description="Helical" evidence="1">
    <location>
        <begin position="21"/>
        <end position="38"/>
    </location>
</feature>
<dbReference type="OrthoDB" id="102112at2"/>
<organism evidence="2 3">
    <name type="scientific">Emticicia agri</name>
    <dbReference type="NCBI Taxonomy" id="2492393"/>
    <lineage>
        <taxon>Bacteria</taxon>
        <taxon>Pseudomonadati</taxon>
        <taxon>Bacteroidota</taxon>
        <taxon>Cytophagia</taxon>
        <taxon>Cytophagales</taxon>
        <taxon>Leadbetterellaceae</taxon>
        <taxon>Emticicia</taxon>
    </lineage>
</organism>
<dbReference type="Proteomes" id="UP000293162">
    <property type="component" value="Unassembled WGS sequence"/>
</dbReference>
<protein>
    <recommendedName>
        <fullName evidence="4">DoxX family protein</fullName>
    </recommendedName>
</protein>
<evidence type="ECO:0008006" key="4">
    <source>
        <dbReference type="Google" id="ProtNLM"/>
    </source>
</evidence>
<evidence type="ECO:0000256" key="1">
    <source>
        <dbReference type="SAM" id="Phobius"/>
    </source>
</evidence>
<keyword evidence="1" id="KW-0472">Membrane</keyword>
<name>A0A4Q5M2C4_9BACT</name>
<feature type="transmembrane region" description="Helical" evidence="1">
    <location>
        <begin position="84"/>
        <end position="103"/>
    </location>
</feature>
<accession>A0A4Q5M2C4</accession>
<dbReference type="EMBL" id="SEWF01000007">
    <property type="protein sequence ID" value="RYU96402.1"/>
    <property type="molecule type" value="Genomic_DNA"/>
</dbReference>
<dbReference type="AlphaFoldDB" id="A0A4Q5M2C4"/>
<sequence>MTKPYRYYESLSPLDVSFWNNILGFTVAGAAIGVFFQANYNSGCGDFPQHYQAVGYGAMIGAAVGLLFNVLYGKIPNAYRVQPMLVFLLRMYLAWIIMSYGLAKVFASQFPQLMANMDARLIELSPMRVAWAFFGYSKGYQVFLGWGEVIPAFLLLFRRTTLLGALLMVVVLLNVWLINIFFDVCVKLNSFTYLSVAFYILLQYSNRLWKFFFTNQEVPAPYYPDLADKQSFRYLGYGIKALLMFFILYQPVVSIWDSLFTTETTTPKNKLYGAWRVEKMEKWVNDKWIAMAETDSSNFNRCFFEGYAGVLQSPLKRQRFIYFMDSTETQATLSFIDNQNTRYESQVWTLEKPNAEKLLLTGRLGKDSLRSECILRKDKLIFNVNSMFI</sequence>
<reference evidence="2 3" key="1">
    <citation type="submission" date="2019-02" db="EMBL/GenBank/DDBJ databases">
        <title>Bacterial novel species Emticicia sp. 17J42-9 isolated from soil.</title>
        <authorList>
            <person name="Jung H.-Y."/>
        </authorList>
    </citation>
    <scope>NUCLEOTIDE SEQUENCE [LARGE SCALE GENOMIC DNA]</scope>
    <source>
        <strain evidence="2 3">17J42-9</strain>
    </source>
</reference>
<comment type="caution">
    <text evidence="2">The sequence shown here is derived from an EMBL/GenBank/DDBJ whole genome shotgun (WGS) entry which is preliminary data.</text>
</comment>
<evidence type="ECO:0000313" key="3">
    <source>
        <dbReference type="Proteomes" id="UP000293162"/>
    </source>
</evidence>
<dbReference type="RefSeq" id="WP_130020078.1">
    <property type="nucleotide sequence ID" value="NZ_SEWF01000007.1"/>
</dbReference>
<evidence type="ECO:0000313" key="2">
    <source>
        <dbReference type="EMBL" id="RYU96402.1"/>
    </source>
</evidence>
<gene>
    <name evidence="2" type="ORF">EWM59_06185</name>
</gene>
<feature type="transmembrane region" description="Helical" evidence="1">
    <location>
        <begin position="188"/>
        <end position="205"/>
    </location>
</feature>
<feature type="transmembrane region" description="Helical" evidence="1">
    <location>
        <begin position="50"/>
        <end position="72"/>
    </location>
</feature>
<keyword evidence="3" id="KW-1185">Reference proteome</keyword>
<feature type="transmembrane region" description="Helical" evidence="1">
    <location>
        <begin position="139"/>
        <end position="157"/>
    </location>
</feature>
<keyword evidence="1" id="KW-0812">Transmembrane</keyword>
<feature type="transmembrane region" description="Helical" evidence="1">
    <location>
        <begin position="162"/>
        <end position="182"/>
    </location>
</feature>
<keyword evidence="1" id="KW-1133">Transmembrane helix</keyword>
<proteinExistence type="predicted"/>